<name>A0A2T7PTQ1_POMCA</name>
<evidence type="ECO:0000313" key="3">
    <source>
        <dbReference type="EMBL" id="PVD36760.1"/>
    </source>
</evidence>
<dbReference type="InterPro" id="IPR035892">
    <property type="entry name" value="C2_domain_sf"/>
</dbReference>
<reference evidence="3 4" key="1">
    <citation type="submission" date="2018-04" db="EMBL/GenBank/DDBJ databases">
        <title>The genome of golden apple snail Pomacea canaliculata provides insight into stress tolerance and invasive adaptation.</title>
        <authorList>
            <person name="Liu C."/>
            <person name="Liu B."/>
            <person name="Ren Y."/>
            <person name="Zhang Y."/>
            <person name="Wang H."/>
            <person name="Li S."/>
            <person name="Jiang F."/>
            <person name="Yin L."/>
            <person name="Zhang G."/>
            <person name="Qian W."/>
            <person name="Fan W."/>
        </authorList>
    </citation>
    <scope>NUCLEOTIDE SEQUENCE [LARGE SCALE GENOMIC DNA]</scope>
    <source>
        <strain evidence="3">SZHN2017</strain>
        <tissue evidence="3">Muscle</tissue>
    </source>
</reference>
<proteinExistence type="predicted"/>
<dbReference type="InterPro" id="IPR000008">
    <property type="entry name" value="C2_dom"/>
</dbReference>
<feature type="compositionally biased region" description="Low complexity" evidence="1">
    <location>
        <begin position="126"/>
        <end position="138"/>
    </location>
</feature>
<dbReference type="GO" id="GO:0000149">
    <property type="term" value="F:SNARE binding"/>
    <property type="evidence" value="ECO:0007669"/>
    <property type="project" value="TreeGrafter"/>
</dbReference>
<accession>A0A2T7PTQ1</accession>
<dbReference type="GO" id="GO:0005509">
    <property type="term" value="F:calcium ion binding"/>
    <property type="evidence" value="ECO:0007669"/>
    <property type="project" value="TreeGrafter"/>
</dbReference>
<dbReference type="STRING" id="400727.A0A2T7PTQ1"/>
<gene>
    <name evidence="3" type="ORF">C0Q70_03750</name>
</gene>
<evidence type="ECO:0000313" key="4">
    <source>
        <dbReference type="Proteomes" id="UP000245119"/>
    </source>
</evidence>
<dbReference type="Proteomes" id="UP000245119">
    <property type="component" value="Linkage Group LG2"/>
</dbReference>
<dbReference type="GO" id="GO:0048791">
    <property type="term" value="P:calcium ion-regulated exocytosis of neurotransmitter"/>
    <property type="evidence" value="ECO:0007669"/>
    <property type="project" value="TreeGrafter"/>
</dbReference>
<organism evidence="3 4">
    <name type="scientific">Pomacea canaliculata</name>
    <name type="common">Golden apple snail</name>
    <dbReference type="NCBI Taxonomy" id="400727"/>
    <lineage>
        <taxon>Eukaryota</taxon>
        <taxon>Metazoa</taxon>
        <taxon>Spiralia</taxon>
        <taxon>Lophotrochozoa</taxon>
        <taxon>Mollusca</taxon>
        <taxon>Gastropoda</taxon>
        <taxon>Caenogastropoda</taxon>
        <taxon>Architaenioglossa</taxon>
        <taxon>Ampullarioidea</taxon>
        <taxon>Ampullariidae</taxon>
        <taxon>Pomacea</taxon>
    </lineage>
</organism>
<dbReference type="SMART" id="SM00239">
    <property type="entry name" value="C2"/>
    <property type="match status" value="2"/>
</dbReference>
<protein>
    <recommendedName>
        <fullName evidence="2">C2 domain-containing protein</fullName>
    </recommendedName>
</protein>
<sequence length="400" mass="45304">MTVELDLWDKLLIVSVALLFVFLVLLLTTCSVSRLCWLNQFCPCREEEEEDTRKLPPAYGAIEYGSDVELQSIKQSLRPPDSGRGHGAYRPHLGSIRESETSDGLSDPGLSERIELKKKSTKLKRQSSSSSDSAGSVASSIPVYPHQNVTLSFALTFDQAENKLSIRVKQLSGIRVSDPDSVLAPYVKVRVYRTPKQFFPFIGKAGREQLLNNLDMEVQTKIQRRSDDPVFNETFTVNLAQKDLSSLSFLVCDFDRYQRHVLVGEVDVDLTTLQWPPEMELEFCEHLKPPMEENLGQIHIGLMYLPTSEKLTIFILSAQGLKVVDPHKQPAECYVKVTLMHDGRPMKKNKTEACTNDINPSFNESFTYDVPSSQLEKVYFNLPCCTWTRPANVTWWVACT</sequence>
<dbReference type="EMBL" id="PZQS01000002">
    <property type="protein sequence ID" value="PVD36760.1"/>
    <property type="molecule type" value="Genomic_DNA"/>
</dbReference>
<dbReference type="PANTHER" id="PTHR10024">
    <property type="entry name" value="SYNAPTOTAGMIN"/>
    <property type="match status" value="1"/>
</dbReference>
<dbReference type="PANTHER" id="PTHR10024:SF227">
    <property type="entry name" value="SYNAPTOTAGMIN 1"/>
    <property type="match status" value="1"/>
</dbReference>
<dbReference type="GO" id="GO:0030276">
    <property type="term" value="F:clathrin binding"/>
    <property type="evidence" value="ECO:0007669"/>
    <property type="project" value="TreeGrafter"/>
</dbReference>
<dbReference type="GO" id="GO:0031045">
    <property type="term" value="C:dense core granule"/>
    <property type="evidence" value="ECO:0007669"/>
    <property type="project" value="TreeGrafter"/>
</dbReference>
<dbReference type="OrthoDB" id="67700at2759"/>
<dbReference type="GO" id="GO:0001786">
    <property type="term" value="F:phosphatidylserine binding"/>
    <property type="evidence" value="ECO:0007669"/>
    <property type="project" value="TreeGrafter"/>
</dbReference>
<evidence type="ECO:0000259" key="2">
    <source>
        <dbReference type="PROSITE" id="PS50004"/>
    </source>
</evidence>
<feature type="region of interest" description="Disordered" evidence="1">
    <location>
        <begin position="76"/>
        <end position="138"/>
    </location>
</feature>
<dbReference type="AlphaFoldDB" id="A0A2T7PTQ1"/>
<dbReference type="GO" id="GO:0030424">
    <property type="term" value="C:axon"/>
    <property type="evidence" value="ECO:0007669"/>
    <property type="project" value="TreeGrafter"/>
</dbReference>
<feature type="domain" description="C2" evidence="2">
    <location>
        <begin position="145"/>
        <end position="283"/>
    </location>
</feature>
<dbReference type="OMA" id="YTERMEL"/>
<evidence type="ECO:0000256" key="1">
    <source>
        <dbReference type="SAM" id="MobiDB-lite"/>
    </source>
</evidence>
<dbReference type="Gene3D" id="2.60.40.150">
    <property type="entry name" value="C2 domain"/>
    <property type="match status" value="2"/>
</dbReference>
<comment type="caution">
    <text evidence="3">The sequence shown here is derived from an EMBL/GenBank/DDBJ whole genome shotgun (WGS) entry which is preliminary data.</text>
</comment>
<keyword evidence="4" id="KW-1185">Reference proteome</keyword>
<dbReference type="GO" id="GO:0030672">
    <property type="term" value="C:synaptic vesicle membrane"/>
    <property type="evidence" value="ECO:0007669"/>
    <property type="project" value="TreeGrafter"/>
</dbReference>
<feature type="domain" description="C2" evidence="2">
    <location>
        <begin position="294"/>
        <end position="400"/>
    </location>
</feature>
<dbReference type="GO" id="GO:0005544">
    <property type="term" value="F:calcium-dependent phospholipid binding"/>
    <property type="evidence" value="ECO:0007669"/>
    <property type="project" value="TreeGrafter"/>
</dbReference>
<dbReference type="Pfam" id="PF00168">
    <property type="entry name" value="C2"/>
    <property type="match status" value="2"/>
</dbReference>
<dbReference type="PROSITE" id="PS50004">
    <property type="entry name" value="C2"/>
    <property type="match status" value="2"/>
</dbReference>
<dbReference type="SUPFAM" id="SSF49562">
    <property type="entry name" value="C2 domain (Calcium/lipid-binding domain, CaLB)"/>
    <property type="match status" value="2"/>
</dbReference>
<dbReference type="GO" id="GO:0005886">
    <property type="term" value="C:plasma membrane"/>
    <property type="evidence" value="ECO:0007669"/>
    <property type="project" value="TreeGrafter"/>
</dbReference>
<dbReference type="GO" id="GO:0048488">
    <property type="term" value="P:synaptic vesicle endocytosis"/>
    <property type="evidence" value="ECO:0007669"/>
    <property type="project" value="TreeGrafter"/>
</dbReference>